<evidence type="ECO:0000313" key="2">
    <source>
        <dbReference type="EMBL" id="RDX80589.1"/>
    </source>
</evidence>
<dbReference type="EMBL" id="QJKJ01008163">
    <property type="protein sequence ID" value="RDX80589.1"/>
    <property type="molecule type" value="Genomic_DNA"/>
</dbReference>
<feature type="compositionally biased region" description="Basic and acidic residues" evidence="1">
    <location>
        <begin position="41"/>
        <end position="55"/>
    </location>
</feature>
<comment type="caution">
    <text evidence="2">The sequence shown here is derived from an EMBL/GenBank/DDBJ whole genome shotgun (WGS) entry which is preliminary data.</text>
</comment>
<dbReference type="AlphaFoldDB" id="A0A371FQG9"/>
<name>A0A371FQG9_MUCPR</name>
<feature type="compositionally biased region" description="Basic residues" evidence="1">
    <location>
        <begin position="1"/>
        <end position="12"/>
    </location>
</feature>
<proteinExistence type="predicted"/>
<gene>
    <name evidence="2" type="ORF">CR513_38840</name>
</gene>
<keyword evidence="3" id="KW-1185">Reference proteome</keyword>
<organism evidence="2 3">
    <name type="scientific">Mucuna pruriens</name>
    <name type="common">Velvet bean</name>
    <name type="synonym">Dolichos pruriens</name>
    <dbReference type="NCBI Taxonomy" id="157652"/>
    <lineage>
        <taxon>Eukaryota</taxon>
        <taxon>Viridiplantae</taxon>
        <taxon>Streptophyta</taxon>
        <taxon>Embryophyta</taxon>
        <taxon>Tracheophyta</taxon>
        <taxon>Spermatophyta</taxon>
        <taxon>Magnoliopsida</taxon>
        <taxon>eudicotyledons</taxon>
        <taxon>Gunneridae</taxon>
        <taxon>Pentapetalae</taxon>
        <taxon>rosids</taxon>
        <taxon>fabids</taxon>
        <taxon>Fabales</taxon>
        <taxon>Fabaceae</taxon>
        <taxon>Papilionoideae</taxon>
        <taxon>50 kb inversion clade</taxon>
        <taxon>NPAAA clade</taxon>
        <taxon>indigoferoid/millettioid clade</taxon>
        <taxon>Phaseoleae</taxon>
        <taxon>Mucuna</taxon>
    </lineage>
</organism>
<evidence type="ECO:0000313" key="3">
    <source>
        <dbReference type="Proteomes" id="UP000257109"/>
    </source>
</evidence>
<dbReference type="Proteomes" id="UP000257109">
    <property type="component" value="Unassembled WGS sequence"/>
</dbReference>
<reference evidence="2" key="1">
    <citation type="submission" date="2018-05" db="EMBL/GenBank/DDBJ databases">
        <title>Draft genome of Mucuna pruriens seed.</title>
        <authorList>
            <person name="Nnadi N.E."/>
            <person name="Vos R."/>
            <person name="Hasami M.H."/>
            <person name="Devisetty U.K."/>
            <person name="Aguiy J.C."/>
        </authorList>
    </citation>
    <scope>NUCLEOTIDE SEQUENCE [LARGE SCALE GENOMIC DNA]</scope>
    <source>
        <strain evidence="2">JCA_2017</strain>
    </source>
</reference>
<feature type="compositionally biased region" description="Polar residues" evidence="1">
    <location>
        <begin position="19"/>
        <end position="29"/>
    </location>
</feature>
<sequence>MGHLMNKKGKKGRREDTNTRSSPPLTTSRAMLLEEMLNENTPKEDQRPTLEEGKRPPSMRNLENPTEIEGTSRLRGSSTQ</sequence>
<accession>A0A371FQG9</accession>
<evidence type="ECO:0000256" key="1">
    <source>
        <dbReference type="SAM" id="MobiDB-lite"/>
    </source>
</evidence>
<feature type="non-terminal residue" evidence="2">
    <location>
        <position position="1"/>
    </location>
</feature>
<feature type="region of interest" description="Disordered" evidence="1">
    <location>
        <begin position="1"/>
        <end position="80"/>
    </location>
</feature>
<protein>
    <submittedName>
        <fullName evidence="2">Uncharacterized protein</fullName>
    </submittedName>
</protein>